<comment type="caution">
    <text evidence="8">The sequence shown here is derived from an EMBL/GenBank/DDBJ whole genome shotgun (WGS) entry which is preliminary data.</text>
</comment>
<evidence type="ECO:0000256" key="2">
    <source>
        <dbReference type="ARBA" id="ARBA00015681"/>
    </source>
</evidence>
<keyword evidence="6" id="KW-0804">Transcription</keyword>
<dbReference type="AlphaFoldDB" id="A0A077MAM4"/>
<accession>A0A077MAM4</accession>
<comment type="subunit">
    <text evidence="1">Homotrimer.</text>
</comment>
<sequence>MKLITAIIKPHQLEDVKVALEAYGVNGMTISEASGYGRQRGHSEVYRGAEYTVDFVPKVRLEVLVEDMDASSVVDVIVKSAQTGRIGDGKVWTVPVDDVARVRTGERGSDAL</sequence>
<dbReference type="Pfam" id="PF00543">
    <property type="entry name" value="P-II"/>
    <property type="match status" value="1"/>
</dbReference>
<dbReference type="PRINTS" id="PR00340">
    <property type="entry name" value="PIIGLNB"/>
</dbReference>
<name>A0A077MAM4_9MICO</name>
<dbReference type="InterPro" id="IPR015867">
    <property type="entry name" value="N-reg_PII/ATP_PRibTrfase_C"/>
</dbReference>
<dbReference type="SMART" id="SM00938">
    <property type="entry name" value="P-II"/>
    <property type="match status" value="1"/>
</dbReference>
<keyword evidence="5" id="KW-0805">Transcription regulation</keyword>
<dbReference type="GO" id="GO:0030234">
    <property type="term" value="F:enzyme regulator activity"/>
    <property type="evidence" value="ECO:0007669"/>
    <property type="project" value="InterPro"/>
</dbReference>
<evidence type="ECO:0000256" key="5">
    <source>
        <dbReference type="ARBA" id="ARBA00023015"/>
    </source>
</evidence>
<dbReference type="RefSeq" id="WP_048546063.1">
    <property type="nucleotide sequence ID" value="NZ_HF571038.1"/>
</dbReference>
<dbReference type="InterPro" id="IPR011322">
    <property type="entry name" value="N-reg_PII-like_a/b"/>
</dbReference>
<evidence type="ECO:0000256" key="1">
    <source>
        <dbReference type="ARBA" id="ARBA00011233"/>
    </source>
</evidence>
<dbReference type="GO" id="GO:0006808">
    <property type="term" value="P:regulation of nitrogen utilization"/>
    <property type="evidence" value="ECO:0007669"/>
    <property type="project" value="InterPro"/>
</dbReference>
<dbReference type="GO" id="GO:0005829">
    <property type="term" value="C:cytosol"/>
    <property type="evidence" value="ECO:0007669"/>
    <property type="project" value="TreeGrafter"/>
</dbReference>
<evidence type="ECO:0000256" key="6">
    <source>
        <dbReference type="ARBA" id="ARBA00023163"/>
    </source>
</evidence>
<keyword evidence="9" id="KW-1185">Reference proteome</keyword>
<dbReference type="PANTHER" id="PTHR30115:SF11">
    <property type="entry name" value="NITROGEN REGULATORY PROTEIN P-II HOMOLOG"/>
    <property type="match status" value="1"/>
</dbReference>
<evidence type="ECO:0000313" key="9">
    <source>
        <dbReference type="Proteomes" id="UP000035720"/>
    </source>
</evidence>
<proteinExistence type="predicted"/>
<dbReference type="Gene3D" id="3.30.70.120">
    <property type="match status" value="1"/>
</dbReference>
<dbReference type="Proteomes" id="UP000035720">
    <property type="component" value="Unassembled WGS sequence"/>
</dbReference>
<organism evidence="8 9">
    <name type="scientific">Nostocoides jenkinsii Ben 74</name>
    <dbReference type="NCBI Taxonomy" id="1193518"/>
    <lineage>
        <taxon>Bacteria</taxon>
        <taxon>Bacillati</taxon>
        <taxon>Actinomycetota</taxon>
        <taxon>Actinomycetes</taxon>
        <taxon>Micrococcales</taxon>
        <taxon>Intrasporangiaceae</taxon>
        <taxon>Nostocoides</taxon>
    </lineage>
</organism>
<evidence type="ECO:0000313" key="8">
    <source>
        <dbReference type="EMBL" id="CCI53724.1"/>
    </source>
</evidence>
<feature type="modified residue" description="O-UMP-tyrosine" evidence="7">
    <location>
        <position position="51"/>
    </location>
</feature>
<evidence type="ECO:0000256" key="7">
    <source>
        <dbReference type="PIRSR" id="PIRSR602187-50"/>
    </source>
</evidence>
<dbReference type="SUPFAM" id="SSF54913">
    <property type="entry name" value="GlnB-like"/>
    <property type="match status" value="1"/>
</dbReference>
<gene>
    <name evidence="8" type="primary">glnK</name>
    <name evidence="8" type="ORF">BN13_450008</name>
</gene>
<evidence type="ECO:0000256" key="4">
    <source>
        <dbReference type="ARBA" id="ARBA00022741"/>
    </source>
</evidence>
<dbReference type="OrthoDB" id="9802729at2"/>
<dbReference type="EMBL" id="CAJC01000156">
    <property type="protein sequence ID" value="CCI53724.1"/>
    <property type="molecule type" value="Genomic_DNA"/>
</dbReference>
<keyword evidence="4" id="KW-0547">Nucleotide-binding</keyword>
<evidence type="ECO:0000256" key="3">
    <source>
        <dbReference type="ARBA" id="ARBA00022553"/>
    </source>
</evidence>
<dbReference type="PROSITE" id="PS00496">
    <property type="entry name" value="PII_GLNB_UMP"/>
    <property type="match status" value="1"/>
</dbReference>
<dbReference type="InterPro" id="IPR002332">
    <property type="entry name" value="N-reg_PII_urydylation_site"/>
</dbReference>
<dbReference type="InterPro" id="IPR002187">
    <property type="entry name" value="N-reg_PII"/>
</dbReference>
<dbReference type="STRING" id="1193518.BN13_450008"/>
<dbReference type="PANTHER" id="PTHR30115">
    <property type="entry name" value="NITROGEN REGULATORY PROTEIN P-II"/>
    <property type="match status" value="1"/>
</dbReference>
<protein>
    <recommendedName>
        <fullName evidence="2">Nitrogen regulatory protein P-II</fullName>
    </recommendedName>
</protein>
<dbReference type="PROSITE" id="PS51343">
    <property type="entry name" value="PII_GLNB_DOM"/>
    <property type="match status" value="1"/>
</dbReference>
<reference evidence="8 9" key="1">
    <citation type="journal article" date="2013" name="ISME J.">
        <title>A metabolic model for members of the genus Tetrasphaera involved in enhanced biological phosphorus removal.</title>
        <authorList>
            <person name="Kristiansen R."/>
            <person name="Nguyen H.T.T."/>
            <person name="Saunders A.M."/>
            <person name="Nielsen J.L."/>
            <person name="Wimmer R."/>
            <person name="Le V.Q."/>
            <person name="McIlroy S.J."/>
            <person name="Petrovski S."/>
            <person name="Seviour R.J."/>
            <person name="Calteau A."/>
            <person name="Nielsen K.L."/>
            <person name="Nielsen P.H."/>
        </authorList>
    </citation>
    <scope>NUCLEOTIDE SEQUENCE [LARGE SCALE GENOMIC DNA]</scope>
    <source>
        <strain evidence="8 9">Ben 74</strain>
    </source>
</reference>
<dbReference type="GO" id="GO:0005524">
    <property type="term" value="F:ATP binding"/>
    <property type="evidence" value="ECO:0007669"/>
    <property type="project" value="TreeGrafter"/>
</dbReference>
<keyword evidence="3 7" id="KW-0597">Phosphoprotein</keyword>